<feature type="domain" description="KOW" evidence="5">
    <location>
        <begin position="115"/>
        <end position="142"/>
    </location>
</feature>
<dbReference type="Pfam" id="PF02357">
    <property type="entry name" value="NusG"/>
    <property type="match status" value="1"/>
</dbReference>
<feature type="domain" description="NusG-like N-terminal" evidence="4">
    <location>
        <begin position="5"/>
        <end position="104"/>
    </location>
</feature>
<dbReference type="CDD" id="cd06091">
    <property type="entry name" value="KOW_NusG"/>
    <property type="match status" value="1"/>
</dbReference>
<dbReference type="SUPFAM" id="SSF82679">
    <property type="entry name" value="N-utilization substance G protein NusG, N-terminal domain"/>
    <property type="match status" value="1"/>
</dbReference>
<dbReference type="GO" id="GO:0006354">
    <property type="term" value="P:DNA-templated transcription elongation"/>
    <property type="evidence" value="ECO:0007669"/>
    <property type="project" value="InterPro"/>
</dbReference>
<dbReference type="SMART" id="SM00738">
    <property type="entry name" value="NGN"/>
    <property type="match status" value="1"/>
</dbReference>
<dbReference type="PANTHER" id="PTHR30265:SF4">
    <property type="entry name" value="KOW MOTIF FAMILY PROTEIN, EXPRESSED"/>
    <property type="match status" value="1"/>
</dbReference>
<protein>
    <submittedName>
        <fullName evidence="6">Transcription termination/antitermination factor NusG</fullName>
    </submittedName>
</protein>
<dbReference type="AlphaFoldDB" id="A0A653A1U9"/>
<dbReference type="CDD" id="cd09893">
    <property type="entry name" value="NGN_SP_TaA"/>
    <property type="match status" value="1"/>
</dbReference>
<dbReference type="InterPro" id="IPR005824">
    <property type="entry name" value="KOW"/>
</dbReference>
<accession>A0A653A1U9</accession>
<dbReference type="GO" id="GO:0031564">
    <property type="term" value="P:transcription antitermination"/>
    <property type="evidence" value="ECO:0007669"/>
    <property type="project" value="UniProtKB-KW"/>
</dbReference>
<keyword evidence="1" id="KW-0889">Transcription antitermination</keyword>
<keyword evidence="3" id="KW-0804">Transcription</keyword>
<evidence type="ECO:0000259" key="5">
    <source>
        <dbReference type="SMART" id="SM00739"/>
    </source>
</evidence>
<dbReference type="EMBL" id="UPXX01000013">
    <property type="protein sequence ID" value="VBB41974.1"/>
    <property type="molecule type" value="Genomic_DNA"/>
</dbReference>
<reference evidence="6" key="1">
    <citation type="submission" date="2018-07" db="EMBL/GenBank/DDBJ databases">
        <authorList>
            <consortium name="Genoscope - CEA"/>
            <person name="William W."/>
        </authorList>
    </citation>
    <scope>NUCLEOTIDE SEQUENCE</scope>
    <source>
        <strain evidence="6">IK1</strain>
    </source>
</reference>
<dbReference type="InterPro" id="IPR036735">
    <property type="entry name" value="NGN_dom_sf"/>
</dbReference>
<name>A0A653A1U9_UNCDX</name>
<evidence type="ECO:0000256" key="2">
    <source>
        <dbReference type="ARBA" id="ARBA00023015"/>
    </source>
</evidence>
<evidence type="ECO:0000259" key="4">
    <source>
        <dbReference type="SMART" id="SM00738"/>
    </source>
</evidence>
<dbReference type="InterPro" id="IPR043425">
    <property type="entry name" value="NusG-like"/>
</dbReference>
<dbReference type="InterPro" id="IPR006645">
    <property type="entry name" value="NGN-like_dom"/>
</dbReference>
<gene>
    <name evidence="6" type="primary">nusG</name>
    <name evidence="6" type="ORF">TRIP_B200114</name>
</gene>
<dbReference type="InterPro" id="IPR008991">
    <property type="entry name" value="Translation_prot_SH3-like_sf"/>
</dbReference>
<dbReference type="NCBIfam" id="NF033644">
    <property type="entry name" value="antiterm_UpxY"/>
    <property type="match status" value="1"/>
</dbReference>
<dbReference type="SMART" id="SM00739">
    <property type="entry name" value="KOW"/>
    <property type="match status" value="1"/>
</dbReference>
<proteinExistence type="predicted"/>
<evidence type="ECO:0000313" key="6">
    <source>
        <dbReference type="EMBL" id="VBB41974.1"/>
    </source>
</evidence>
<evidence type="ECO:0000256" key="3">
    <source>
        <dbReference type="ARBA" id="ARBA00023163"/>
    </source>
</evidence>
<dbReference type="PANTHER" id="PTHR30265">
    <property type="entry name" value="RHO-INTERACTING TRANSCRIPTION TERMINATION FACTOR NUSG"/>
    <property type="match status" value="1"/>
</dbReference>
<organism evidence="6">
    <name type="scientific">Uncultured Desulfatiglans sp</name>
    <dbReference type="NCBI Taxonomy" id="1748965"/>
    <lineage>
        <taxon>Bacteria</taxon>
        <taxon>Pseudomonadati</taxon>
        <taxon>Thermodesulfobacteriota</taxon>
        <taxon>Desulfobacteria</taxon>
        <taxon>Desulfatiglandales</taxon>
        <taxon>Desulfatiglandaceae</taxon>
        <taxon>Desulfatiglans</taxon>
        <taxon>environmental samples</taxon>
    </lineage>
</organism>
<dbReference type="Gene3D" id="3.30.70.940">
    <property type="entry name" value="NusG, N-terminal domain"/>
    <property type="match status" value="1"/>
</dbReference>
<keyword evidence="2" id="KW-0805">Transcription regulation</keyword>
<sequence length="175" mass="20270">MEEAEKQWYALHTRSRFEKKVFDGLTGKGHEAFLPQIQVMSRRRDRRRKLLVPLLPGYVFVRTTLDPEEYHHILRTIGVVRMIGFKGKAVPAREEEIASLMILDGTDRTVQNRAYMRKGDRVMIMEGPFKGLVGFYIRPRGKGKVVISIELLRRSLVIEIDDWALEKVPEHGLIG</sequence>
<evidence type="ECO:0000256" key="1">
    <source>
        <dbReference type="ARBA" id="ARBA00022814"/>
    </source>
</evidence>
<dbReference type="SUPFAM" id="SSF50104">
    <property type="entry name" value="Translation proteins SH3-like domain"/>
    <property type="match status" value="1"/>
</dbReference>